<proteinExistence type="inferred from homology"/>
<dbReference type="Gene3D" id="1.10.1740.10">
    <property type="match status" value="1"/>
</dbReference>
<accession>A0ABW2YZH3</accession>
<comment type="similarity">
    <text evidence="1">Belongs to the sigma-70 factor family. ECF subfamily.</text>
</comment>
<dbReference type="InterPro" id="IPR036388">
    <property type="entry name" value="WH-like_DNA-bd_sf"/>
</dbReference>
<evidence type="ECO:0000256" key="2">
    <source>
        <dbReference type="ARBA" id="ARBA00023015"/>
    </source>
</evidence>
<comment type="caution">
    <text evidence="7">The sequence shown here is derived from an EMBL/GenBank/DDBJ whole genome shotgun (WGS) entry which is preliminary data.</text>
</comment>
<dbReference type="SUPFAM" id="SSF88946">
    <property type="entry name" value="Sigma2 domain of RNA polymerase sigma factors"/>
    <property type="match status" value="1"/>
</dbReference>
<organism evidence="7 8">
    <name type="scientific">Mucilaginibacter calamicampi</name>
    <dbReference type="NCBI Taxonomy" id="1302352"/>
    <lineage>
        <taxon>Bacteria</taxon>
        <taxon>Pseudomonadati</taxon>
        <taxon>Bacteroidota</taxon>
        <taxon>Sphingobacteriia</taxon>
        <taxon>Sphingobacteriales</taxon>
        <taxon>Sphingobacteriaceae</taxon>
        <taxon>Mucilaginibacter</taxon>
    </lineage>
</organism>
<keyword evidence="2" id="KW-0805">Transcription regulation</keyword>
<feature type="transmembrane region" description="Helical" evidence="5">
    <location>
        <begin position="189"/>
        <end position="208"/>
    </location>
</feature>
<dbReference type="InterPro" id="IPR013324">
    <property type="entry name" value="RNA_pol_sigma_r3/r4-like"/>
</dbReference>
<protein>
    <submittedName>
        <fullName evidence="7">RNA polymerase sigma factor</fullName>
    </submittedName>
</protein>
<dbReference type="Pfam" id="PF08281">
    <property type="entry name" value="Sigma70_r4_2"/>
    <property type="match status" value="1"/>
</dbReference>
<dbReference type="InterPro" id="IPR013249">
    <property type="entry name" value="RNA_pol_sigma70_r4_t2"/>
</dbReference>
<evidence type="ECO:0000256" key="5">
    <source>
        <dbReference type="SAM" id="Phobius"/>
    </source>
</evidence>
<sequence length="211" mass="24611">MSTYKGSGIALKLHWNAFIAEGDQDVFYSLYSHYHDYLIYIGNLKGATLDRSKDCVNDLFLYVFENRARLQHINNHHNYLVTAFIRNLFRKPHFNAEEGVELLDLPEMPVYPSVEAEYIRQTTQQQVTQILQGYIDQLSDSQAKIVYQKFYLDLTYEQISLLNDISVKTAYNTIYNAVEKLRKLIGQDYAQMLSAAVSLFTILFFIFFKKA</sequence>
<evidence type="ECO:0000259" key="6">
    <source>
        <dbReference type="Pfam" id="PF08281"/>
    </source>
</evidence>
<dbReference type="Gene3D" id="1.10.10.10">
    <property type="entry name" value="Winged helix-like DNA-binding domain superfamily/Winged helix DNA-binding domain"/>
    <property type="match status" value="1"/>
</dbReference>
<dbReference type="InterPro" id="IPR013325">
    <property type="entry name" value="RNA_pol_sigma_r2"/>
</dbReference>
<name>A0ABW2YZH3_9SPHI</name>
<dbReference type="SUPFAM" id="SSF88659">
    <property type="entry name" value="Sigma3 and sigma4 domains of RNA polymerase sigma factors"/>
    <property type="match status" value="1"/>
</dbReference>
<keyword evidence="5" id="KW-1133">Transmembrane helix</keyword>
<evidence type="ECO:0000313" key="8">
    <source>
        <dbReference type="Proteomes" id="UP001596958"/>
    </source>
</evidence>
<dbReference type="InterPro" id="IPR039425">
    <property type="entry name" value="RNA_pol_sigma-70-like"/>
</dbReference>
<dbReference type="PANTHER" id="PTHR43133">
    <property type="entry name" value="RNA POLYMERASE ECF-TYPE SIGMA FACTO"/>
    <property type="match status" value="1"/>
</dbReference>
<dbReference type="PANTHER" id="PTHR43133:SF46">
    <property type="entry name" value="RNA POLYMERASE SIGMA-70 FACTOR ECF SUBFAMILY"/>
    <property type="match status" value="1"/>
</dbReference>
<gene>
    <name evidence="7" type="ORF">ACFQZS_17025</name>
</gene>
<feature type="domain" description="RNA polymerase sigma factor 70 region 4 type 2" evidence="6">
    <location>
        <begin position="129"/>
        <end position="181"/>
    </location>
</feature>
<dbReference type="RefSeq" id="WP_377102167.1">
    <property type="nucleotide sequence ID" value="NZ_JBHTHU010000021.1"/>
</dbReference>
<evidence type="ECO:0000256" key="3">
    <source>
        <dbReference type="ARBA" id="ARBA00023082"/>
    </source>
</evidence>
<dbReference type="Proteomes" id="UP001596958">
    <property type="component" value="Unassembled WGS sequence"/>
</dbReference>
<evidence type="ECO:0000256" key="4">
    <source>
        <dbReference type="ARBA" id="ARBA00023163"/>
    </source>
</evidence>
<keyword evidence="4" id="KW-0804">Transcription</keyword>
<keyword evidence="5" id="KW-0472">Membrane</keyword>
<keyword evidence="5" id="KW-0812">Transmembrane</keyword>
<evidence type="ECO:0000313" key="7">
    <source>
        <dbReference type="EMBL" id="MFD0751859.1"/>
    </source>
</evidence>
<reference evidence="8" key="1">
    <citation type="journal article" date="2019" name="Int. J. Syst. Evol. Microbiol.">
        <title>The Global Catalogue of Microorganisms (GCM) 10K type strain sequencing project: providing services to taxonomists for standard genome sequencing and annotation.</title>
        <authorList>
            <consortium name="The Broad Institute Genomics Platform"/>
            <consortium name="The Broad Institute Genome Sequencing Center for Infectious Disease"/>
            <person name="Wu L."/>
            <person name="Ma J."/>
        </authorList>
    </citation>
    <scope>NUCLEOTIDE SEQUENCE [LARGE SCALE GENOMIC DNA]</scope>
    <source>
        <strain evidence="8">CCUG 63418</strain>
    </source>
</reference>
<dbReference type="EMBL" id="JBHTHU010000021">
    <property type="protein sequence ID" value="MFD0751859.1"/>
    <property type="molecule type" value="Genomic_DNA"/>
</dbReference>
<evidence type="ECO:0000256" key="1">
    <source>
        <dbReference type="ARBA" id="ARBA00010641"/>
    </source>
</evidence>
<keyword evidence="3" id="KW-0731">Sigma factor</keyword>
<keyword evidence="8" id="KW-1185">Reference proteome</keyword>